<gene>
    <name evidence="5" type="ORF">B0T11DRAFT_360093</name>
</gene>
<protein>
    <submittedName>
        <fullName evidence="5">O-methyltransferase</fullName>
    </submittedName>
</protein>
<dbReference type="OrthoDB" id="1535081at2759"/>
<dbReference type="AlphaFoldDB" id="A0A8K0TAK8"/>
<reference evidence="5" key="1">
    <citation type="journal article" date="2021" name="Nat. Commun.">
        <title>Genetic determinants of endophytism in the Arabidopsis root mycobiome.</title>
        <authorList>
            <person name="Mesny F."/>
            <person name="Miyauchi S."/>
            <person name="Thiergart T."/>
            <person name="Pickel B."/>
            <person name="Atanasova L."/>
            <person name="Karlsson M."/>
            <person name="Huettel B."/>
            <person name="Barry K.W."/>
            <person name="Haridas S."/>
            <person name="Chen C."/>
            <person name="Bauer D."/>
            <person name="Andreopoulos W."/>
            <person name="Pangilinan J."/>
            <person name="LaButti K."/>
            <person name="Riley R."/>
            <person name="Lipzen A."/>
            <person name="Clum A."/>
            <person name="Drula E."/>
            <person name="Henrissat B."/>
            <person name="Kohler A."/>
            <person name="Grigoriev I.V."/>
            <person name="Martin F.M."/>
            <person name="Hacquard S."/>
        </authorList>
    </citation>
    <scope>NUCLEOTIDE SEQUENCE</scope>
    <source>
        <strain evidence="5">MPI-CAGE-AT-0016</strain>
    </source>
</reference>
<keyword evidence="3" id="KW-0949">S-adenosyl-L-methionine</keyword>
<dbReference type="Gene3D" id="1.10.10.10">
    <property type="entry name" value="Winged helix-like DNA-binding domain superfamily/Winged helix DNA-binding domain"/>
    <property type="match status" value="1"/>
</dbReference>
<name>A0A8K0TAK8_9PEZI</name>
<dbReference type="InterPro" id="IPR036390">
    <property type="entry name" value="WH_DNA-bd_sf"/>
</dbReference>
<sequence length="426" mass="46170">MTVTATPSAPEANNNSPFRDLAPALLDAVRHFDSAANTDRESAARDSIVNAAQAIIDAARPPQPQWMNQSAACAEFVALRLFIEWGAFEAIPLEGAITYQALADKIDAEMQLVRRLAWIMVSTGLLVQVSPDEVAHTPKSRQITQTGPLRAMWQLMFNNSFMGSAVMPRYFAANGRREPRGPTNVPYTVAHLRPESTFWEVLNADPYQMRVFMEAMTAVGKDVPLMGPIVGLYDLSRLAPAAAASDPSRVLLVDVGGGKGHAITALCAAPGSPLTTDRCVLQDVPPVIAAAAADAAASGSLTGTTLQPIDFHKEQPVQGALVYYIRHCLHNYGDAEVIGILRHTAAAMADDSILLVAEYVMSNPPSKFAVWMDFIMCMSGGKERTRAMWEHVAAEAGLQISVYHGLDRSPDGHAVIEFVKQRQHQQ</sequence>
<evidence type="ECO:0000256" key="1">
    <source>
        <dbReference type="ARBA" id="ARBA00022603"/>
    </source>
</evidence>
<keyword evidence="1" id="KW-0489">Methyltransferase</keyword>
<dbReference type="InterPro" id="IPR036388">
    <property type="entry name" value="WH-like_DNA-bd_sf"/>
</dbReference>
<comment type="caution">
    <text evidence="5">The sequence shown here is derived from an EMBL/GenBank/DDBJ whole genome shotgun (WGS) entry which is preliminary data.</text>
</comment>
<dbReference type="Gene3D" id="3.40.50.150">
    <property type="entry name" value="Vaccinia Virus protein VP39"/>
    <property type="match status" value="1"/>
</dbReference>
<dbReference type="Proteomes" id="UP000813385">
    <property type="component" value="Unassembled WGS sequence"/>
</dbReference>
<evidence type="ECO:0000313" key="6">
    <source>
        <dbReference type="Proteomes" id="UP000813385"/>
    </source>
</evidence>
<dbReference type="GO" id="GO:0008171">
    <property type="term" value="F:O-methyltransferase activity"/>
    <property type="evidence" value="ECO:0007669"/>
    <property type="project" value="InterPro"/>
</dbReference>
<evidence type="ECO:0000256" key="3">
    <source>
        <dbReference type="ARBA" id="ARBA00022691"/>
    </source>
</evidence>
<dbReference type="GO" id="GO:0032259">
    <property type="term" value="P:methylation"/>
    <property type="evidence" value="ECO:0007669"/>
    <property type="project" value="UniProtKB-KW"/>
</dbReference>
<dbReference type="InterPro" id="IPR029063">
    <property type="entry name" value="SAM-dependent_MTases_sf"/>
</dbReference>
<evidence type="ECO:0000313" key="5">
    <source>
        <dbReference type="EMBL" id="KAH7347652.1"/>
    </source>
</evidence>
<dbReference type="PROSITE" id="PS51683">
    <property type="entry name" value="SAM_OMT_II"/>
    <property type="match status" value="1"/>
</dbReference>
<evidence type="ECO:0000259" key="4">
    <source>
        <dbReference type="Pfam" id="PF00891"/>
    </source>
</evidence>
<keyword evidence="2" id="KW-0808">Transferase</keyword>
<proteinExistence type="predicted"/>
<dbReference type="InterPro" id="IPR001077">
    <property type="entry name" value="COMT_C"/>
</dbReference>
<dbReference type="PANTHER" id="PTHR43712">
    <property type="entry name" value="PUTATIVE (AFU_ORTHOLOGUE AFUA_4G14580)-RELATED"/>
    <property type="match status" value="1"/>
</dbReference>
<evidence type="ECO:0000256" key="2">
    <source>
        <dbReference type="ARBA" id="ARBA00022679"/>
    </source>
</evidence>
<dbReference type="EMBL" id="JAGPXD010000007">
    <property type="protein sequence ID" value="KAH7347652.1"/>
    <property type="molecule type" value="Genomic_DNA"/>
</dbReference>
<keyword evidence="6" id="KW-1185">Reference proteome</keyword>
<organism evidence="5 6">
    <name type="scientific">Plectosphaerella cucumerina</name>
    <dbReference type="NCBI Taxonomy" id="40658"/>
    <lineage>
        <taxon>Eukaryota</taxon>
        <taxon>Fungi</taxon>
        <taxon>Dikarya</taxon>
        <taxon>Ascomycota</taxon>
        <taxon>Pezizomycotina</taxon>
        <taxon>Sordariomycetes</taxon>
        <taxon>Hypocreomycetidae</taxon>
        <taxon>Glomerellales</taxon>
        <taxon>Plectosphaerellaceae</taxon>
        <taxon>Plectosphaerella</taxon>
    </lineage>
</organism>
<dbReference type="PANTHER" id="PTHR43712:SF5">
    <property type="entry name" value="O-METHYLTRANSFERASE ASQN-RELATED"/>
    <property type="match status" value="1"/>
</dbReference>
<dbReference type="SUPFAM" id="SSF46785">
    <property type="entry name" value="Winged helix' DNA-binding domain"/>
    <property type="match status" value="1"/>
</dbReference>
<dbReference type="InterPro" id="IPR016461">
    <property type="entry name" value="COMT-like"/>
</dbReference>
<feature type="domain" description="O-methyltransferase C-terminal" evidence="4">
    <location>
        <begin position="194"/>
        <end position="398"/>
    </location>
</feature>
<dbReference type="SUPFAM" id="SSF53335">
    <property type="entry name" value="S-adenosyl-L-methionine-dependent methyltransferases"/>
    <property type="match status" value="1"/>
</dbReference>
<dbReference type="Pfam" id="PF00891">
    <property type="entry name" value="Methyltransf_2"/>
    <property type="match status" value="1"/>
</dbReference>
<accession>A0A8K0TAK8</accession>